<comment type="caution">
    <text evidence="5">The sequence shown here is derived from an EMBL/GenBank/DDBJ whole genome shotgun (WGS) entry which is preliminary data.</text>
</comment>
<organism evidence="5">
    <name type="scientific">bioreactor metagenome</name>
    <dbReference type="NCBI Taxonomy" id="1076179"/>
    <lineage>
        <taxon>unclassified sequences</taxon>
        <taxon>metagenomes</taxon>
        <taxon>ecological metagenomes</taxon>
    </lineage>
</organism>
<dbReference type="InterPro" id="IPR050147">
    <property type="entry name" value="Ser/Thr_Dehydratase"/>
</dbReference>
<dbReference type="InterPro" id="IPR001926">
    <property type="entry name" value="TrpB-like_PALP"/>
</dbReference>
<proteinExistence type="predicted"/>
<dbReference type="PANTHER" id="PTHR48078:SF6">
    <property type="entry name" value="L-THREONINE DEHYDRATASE CATABOLIC TDCB"/>
    <property type="match status" value="1"/>
</dbReference>
<sequence>MTYVSSFEDATVISGQGTAGFEMFSDEPDIELLIIPAGGGGLMNGIAIAAKALNPDVEIWGVQSVASNPWVVSWADGIVREVTYLETLADGLAGYIPQSLLSLAKKRVTGILEITEEDIAKAIAFLHREHHQIVEGAGAVGVAALLAGKIDPKGRKTGIVISGGNIDEEKLKAILSKY</sequence>
<evidence type="ECO:0000256" key="3">
    <source>
        <dbReference type="ARBA" id="ARBA00023239"/>
    </source>
</evidence>
<dbReference type="GO" id="GO:0003941">
    <property type="term" value="F:L-serine ammonia-lyase activity"/>
    <property type="evidence" value="ECO:0007669"/>
    <property type="project" value="TreeGrafter"/>
</dbReference>
<evidence type="ECO:0000313" key="5">
    <source>
        <dbReference type="EMBL" id="MPM98996.1"/>
    </source>
</evidence>
<dbReference type="Gene3D" id="3.40.50.1100">
    <property type="match status" value="1"/>
</dbReference>
<evidence type="ECO:0000256" key="1">
    <source>
        <dbReference type="ARBA" id="ARBA00001933"/>
    </source>
</evidence>
<accession>A0A645EBE7</accession>
<dbReference type="InterPro" id="IPR036052">
    <property type="entry name" value="TrpB-like_PALP_sf"/>
</dbReference>
<feature type="domain" description="Tryptophan synthase beta chain-like PALP" evidence="4">
    <location>
        <begin position="2"/>
        <end position="163"/>
    </location>
</feature>
<dbReference type="GO" id="GO:0009097">
    <property type="term" value="P:isoleucine biosynthetic process"/>
    <property type="evidence" value="ECO:0007669"/>
    <property type="project" value="TreeGrafter"/>
</dbReference>
<dbReference type="Pfam" id="PF00291">
    <property type="entry name" value="PALP"/>
    <property type="match status" value="1"/>
</dbReference>
<gene>
    <name evidence="5" type="primary">thadh_3</name>
    <name evidence="5" type="ORF">SDC9_146186</name>
</gene>
<dbReference type="GO" id="GO:0006567">
    <property type="term" value="P:L-threonine catabolic process"/>
    <property type="evidence" value="ECO:0007669"/>
    <property type="project" value="TreeGrafter"/>
</dbReference>
<reference evidence="5" key="1">
    <citation type="submission" date="2019-08" db="EMBL/GenBank/DDBJ databases">
        <authorList>
            <person name="Kucharzyk K."/>
            <person name="Murdoch R.W."/>
            <person name="Higgins S."/>
            <person name="Loffler F."/>
        </authorList>
    </citation>
    <scope>NUCLEOTIDE SEQUENCE</scope>
</reference>
<name>A0A645EBE7_9ZZZZ</name>
<dbReference type="AlphaFoldDB" id="A0A645EBE7"/>
<keyword evidence="2" id="KW-0663">Pyridoxal phosphate</keyword>
<keyword evidence="3 5" id="KW-0456">Lyase</keyword>
<protein>
    <submittedName>
        <fullName evidence="5">L-threo-3-hydroxyaspartate ammonia-lyase</fullName>
        <ecNumber evidence="5">4.3.1.16</ecNumber>
    </submittedName>
</protein>
<dbReference type="EMBL" id="VSSQ01045119">
    <property type="protein sequence ID" value="MPM98996.1"/>
    <property type="molecule type" value="Genomic_DNA"/>
</dbReference>
<dbReference type="EC" id="4.3.1.16" evidence="5"/>
<dbReference type="GO" id="GO:0030848">
    <property type="term" value="F:threo-3-hydroxyaspartate ammonia-lyase activity"/>
    <property type="evidence" value="ECO:0007669"/>
    <property type="project" value="UniProtKB-EC"/>
</dbReference>
<evidence type="ECO:0000256" key="2">
    <source>
        <dbReference type="ARBA" id="ARBA00022898"/>
    </source>
</evidence>
<dbReference type="GO" id="GO:0006565">
    <property type="term" value="P:L-serine catabolic process"/>
    <property type="evidence" value="ECO:0007669"/>
    <property type="project" value="TreeGrafter"/>
</dbReference>
<dbReference type="GO" id="GO:0004794">
    <property type="term" value="F:threonine deaminase activity"/>
    <property type="evidence" value="ECO:0007669"/>
    <property type="project" value="TreeGrafter"/>
</dbReference>
<dbReference type="PANTHER" id="PTHR48078">
    <property type="entry name" value="THREONINE DEHYDRATASE, MITOCHONDRIAL-RELATED"/>
    <property type="match status" value="1"/>
</dbReference>
<comment type="cofactor">
    <cofactor evidence="1">
        <name>pyridoxal 5'-phosphate</name>
        <dbReference type="ChEBI" id="CHEBI:597326"/>
    </cofactor>
</comment>
<evidence type="ECO:0000259" key="4">
    <source>
        <dbReference type="Pfam" id="PF00291"/>
    </source>
</evidence>
<dbReference type="SUPFAM" id="SSF53686">
    <property type="entry name" value="Tryptophan synthase beta subunit-like PLP-dependent enzymes"/>
    <property type="match status" value="1"/>
</dbReference>